<organism evidence="3 4">
    <name type="scientific">Rotaria sordida</name>
    <dbReference type="NCBI Taxonomy" id="392033"/>
    <lineage>
        <taxon>Eukaryota</taxon>
        <taxon>Metazoa</taxon>
        <taxon>Spiralia</taxon>
        <taxon>Gnathifera</taxon>
        <taxon>Rotifera</taxon>
        <taxon>Eurotatoria</taxon>
        <taxon>Bdelloidea</taxon>
        <taxon>Philodinida</taxon>
        <taxon>Philodinidae</taxon>
        <taxon>Rotaria</taxon>
    </lineage>
</organism>
<dbReference type="Gene3D" id="3.40.30.10">
    <property type="entry name" value="Glutaredoxin"/>
    <property type="match status" value="1"/>
</dbReference>
<evidence type="ECO:0000313" key="4">
    <source>
        <dbReference type="Proteomes" id="UP000663882"/>
    </source>
</evidence>
<feature type="compositionally biased region" description="Polar residues" evidence="1">
    <location>
        <begin position="163"/>
        <end position="174"/>
    </location>
</feature>
<evidence type="ECO:0000259" key="2">
    <source>
        <dbReference type="PROSITE" id="PS50020"/>
    </source>
</evidence>
<dbReference type="Proteomes" id="UP000663882">
    <property type="component" value="Unassembled WGS sequence"/>
</dbReference>
<comment type="caution">
    <text evidence="3">The sequence shown here is derived from an EMBL/GenBank/DDBJ whole genome shotgun (WGS) entry which is preliminary data.</text>
</comment>
<dbReference type="SMART" id="SM00456">
    <property type="entry name" value="WW"/>
    <property type="match status" value="2"/>
</dbReference>
<feature type="region of interest" description="Disordered" evidence="1">
    <location>
        <begin position="327"/>
        <end position="453"/>
    </location>
</feature>
<feature type="region of interest" description="Disordered" evidence="1">
    <location>
        <begin position="29"/>
        <end position="60"/>
    </location>
</feature>
<dbReference type="InterPro" id="IPR036020">
    <property type="entry name" value="WW_dom_sf"/>
</dbReference>
<name>A0A814SK83_9BILA</name>
<dbReference type="Gene3D" id="2.20.70.10">
    <property type="match status" value="1"/>
</dbReference>
<proteinExistence type="predicted"/>
<evidence type="ECO:0000256" key="1">
    <source>
        <dbReference type="SAM" id="MobiDB-lite"/>
    </source>
</evidence>
<dbReference type="EMBL" id="CAJNOO010001392">
    <property type="protein sequence ID" value="CAF1145949.1"/>
    <property type="molecule type" value="Genomic_DNA"/>
</dbReference>
<feature type="region of interest" description="Disordered" evidence="1">
    <location>
        <begin position="154"/>
        <end position="174"/>
    </location>
</feature>
<gene>
    <name evidence="3" type="ORF">RFH988_LOCUS21642</name>
</gene>
<reference evidence="3" key="1">
    <citation type="submission" date="2021-02" db="EMBL/GenBank/DDBJ databases">
        <authorList>
            <person name="Nowell W R."/>
        </authorList>
    </citation>
    <scope>NUCLEOTIDE SEQUENCE</scope>
</reference>
<sequence>MPLSSALQARLIERGILNATNINAALDASAENDEKSEEVFAESYDEREDHHSSTTIPKKTVSSNISTADIQIEFEECIKCPNKWNPYHTCVEYCKKRYGSKHYTPDPSTEKRRRKMLKKYPLPNNWREVPDANLDRYASAENDEKSEEVFAESYDEREDHHSSTTIPKKTVSSNTSTADIQIEFEECIKCPNKWNPYHTCVEYCKKRYGSKHYTPDPSTEKRRRKMLKKYPLPNNWREVPDANLDRCYYWNLETDEVSCKHYTPDPSTEKRRRKMLKKYPLPNNWREVPDANLDRCYYWNLETDEVSWLPPSHPRSHITQSAIKLKQKEMERKAAEALKQTSGSTKKKKKKKNSNDTGERSDTDEEDLNSVQKLKRKIAGKMLSYDADPMDPSSYSDVPRGNWSSGLDLKGKAKTGVDETASGELFQMRPYPSPGDVLRMNAEGGSKKKSKNT</sequence>
<feature type="compositionally biased region" description="Acidic residues" evidence="1">
    <location>
        <begin position="30"/>
        <end position="46"/>
    </location>
</feature>
<accession>A0A814SK83</accession>
<feature type="domain" description="WW" evidence="2">
    <location>
        <begin position="279"/>
        <end position="313"/>
    </location>
</feature>
<evidence type="ECO:0000313" key="3">
    <source>
        <dbReference type="EMBL" id="CAF1145949.1"/>
    </source>
</evidence>
<protein>
    <recommendedName>
        <fullName evidence="2">WW domain-containing protein</fullName>
    </recommendedName>
</protein>
<dbReference type="InterPro" id="IPR001202">
    <property type="entry name" value="WW_dom"/>
</dbReference>
<dbReference type="OrthoDB" id="42462at2759"/>
<feature type="compositionally biased region" description="Basic and acidic residues" evidence="1">
    <location>
        <begin position="327"/>
        <end position="336"/>
    </location>
</feature>
<dbReference type="SUPFAM" id="SSF51045">
    <property type="entry name" value="WW domain"/>
    <property type="match status" value="2"/>
</dbReference>
<dbReference type="PROSITE" id="PS50020">
    <property type="entry name" value="WW_DOMAIN_2"/>
    <property type="match status" value="1"/>
</dbReference>
<dbReference type="AlphaFoldDB" id="A0A814SK83"/>